<reference evidence="9" key="1">
    <citation type="journal article" date="2019" name="Int. J. Syst. Evol. Microbiol.">
        <title>The Global Catalogue of Microorganisms (GCM) 10K type strain sequencing project: providing services to taxonomists for standard genome sequencing and annotation.</title>
        <authorList>
            <consortium name="The Broad Institute Genomics Platform"/>
            <consortium name="The Broad Institute Genome Sequencing Center for Infectious Disease"/>
            <person name="Wu L."/>
            <person name="Ma J."/>
        </authorList>
    </citation>
    <scope>NUCLEOTIDE SEQUENCE [LARGE SCALE GENOMIC DNA]</scope>
    <source>
        <strain evidence="9">JCM 16545</strain>
    </source>
</reference>
<comment type="subcellular location">
    <subcellularLocation>
        <location evidence="6">Membrane</location>
        <topology evidence="6">Single-pass type II membrane protein</topology>
    </subcellularLocation>
</comment>
<dbReference type="EC" id="3.4.21.89" evidence="3 6"/>
<evidence type="ECO:0000256" key="4">
    <source>
        <dbReference type="ARBA" id="ARBA00019232"/>
    </source>
</evidence>
<gene>
    <name evidence="8" type="primary">lepB</name>
    <name evidence="8" type="ORF">ACFSKU_20095</name>
</gene>
<dbReference type="PANTHER" id="PTHR43390">
    <property type="entry name" value="SIGNAL PEPTIDASE I"/>
    <property type="match status" value="1"/>
</dbReference>
<dbReference type="GO" id="GO:0009003">
    <property type="term" value="F:signal peptidase activity"/>
    <property type="evidence" value="ECO:0007669"/>
    <property type="project" value="UniProtKB-EC"/>
</dbReference>
<dbReference type="RefSeq" id="WP_317206910.1">
    <property type="nucleotide sequence ID" value="NZ_JAJJWI010000001.1"/>
</dbReference>
<protein>
    <recommendedName>
        <fullName evidence="4 6">Signal peptidase I</fullName>
        <ecNumber evidence="3 6">3.4.21.89</ecNumber>
    </recommendedName>
</protein>
<keyword evidence="9" id="KW-1185">Reference proteome</keyword>
<evidence type="ECO:0000256" key="1">
    <source>
        <dbReference type="ARBA" id="ARBA00000677"/>
    </source>
</evidence>
<organism evidence="8 9">
    <name type="scientific">Pontibacter silvestris</name>
    <dbReference type="NCBI Taxonomy" id="2305183"/>
    <lineage>
        <taxon>Bacteria</taxon>
        <taxon>Pseudomonadati</taxon>
        <taxon>Bacteroidota</taxon>
        <taxon>Cytophagia</taxon>
        <taxon>Cytophagales</taxon>
        <taxon>Hymenobacteraceae</taxon>
        <taxon>Pontibacter</taxon>
    </lineage>
</organism>
<accession>A0ABW4X3P7</accession>
<dbReference type="EMBL" id="JBHUHV010000058">
    <property type="protein sequence ID" value="MFD2069196.1"/>
    <property type="molecule type" value="Genomic_DNA"/>
</dbReference>
<keyword evidence="6" id="KW-0645">Protease</keyword>
<dbReference type="NCBIfam" id="TIGR02227">
    <property type="entry name" value="sigpep_I_bact"/>
    <property type="match status" value="1"/>
</dbReference>
<proteinExistence type="inferred from homology"/>
<dbReference type="InterPro" id="IPR036286">
    <property type="entry name" value="LexA/Signal_pep-like_sf"/>
</dbReference>
<dbReference type="InterPro" id="IPR019758">
    <property type="entry name" value="Pept_S26A_signal_pept_1_CS"/>
</dbReference>
<keyword evidence="5 6" id="KW-0378">Hydrolase</keyword>
<dbReference type="Gene3D" id="2.10.109.10">
    <property type="entry name" value="Umud Fragment, subunit A"/>
    <property type="match status" value="1"/>
</dbReference>
<comment type="caution">
    <text evidence="8">The sequence shown here is derived from an EMBL/GenBank/DDBJ whole genome shotgun (WGS) entry which is preliminary data.</text>
</comment>
<evidence type="ECO:0000313" key="9">
    <source>
        <dbReference type="Proteomes" id="UP001597369"/>
    </source>
</evidence>
<comment type="similarity">
    <text evidence="2 6">Belongs to the peptidase S26 family.</text>
</comment>
<comment type="catalytic activity">
    <reaction evidence="1 6">
        <text>Cleavage of hydrophobic, N-terminal signal or leader sequences from secreted and periplasmic proteins.</text>
        <dbReference type="EC" id="3.4.21.89"/>
    </reaction>
</comment>
<feature type="domain" description="Peptidase S26" evidence="7">
    <location>
        <begin position="123"/>
        <end position="163"/>
    </location>
</feature>
<sequence length="186" mass="21314">MLSEKFFRDRGITDIINIEGGYTVDTSPEKAKAMAALDFISEVRLCTLMPGEAEPDAFPKAPAVYNWNRDNFGPLYIPKAGATVAITSETLPLYQQAILYYEHNKHAEVRNGKLFINGKEIDQYTFKQNYYFMMGDNRHNSLDSRYWGFVPEDHLVGKAILVWMSADTDGSLLDKIRWDRLFTVID</sequence>
<dbReference type="CDD" id="cd06530">
    <property type="entry name" value="S26_SPase_I"/>
    <property type="match status" value="1"/>
</dbReference>
<name>A0ABW4X3P7_9BACT</name>
<dbReference type="PROSITE" id="PS00761">
    <property type="entry name" value="SPASE_I_3"/>
    <property type="match status" value="1"/>
</dbReference>
<evidence type="ECO:0000259" key="7">
    <source>
        <dbReference type="Pfam" id="PF10502"/>
    </source>
</evidence>
<evidence type="ECO:0000313" key="8">
    <source>
        <dbReference type="EMBL" id="MFD2069196.1"/>
    </source>
</evidence>
<dbReference type="SUPFAM" id="SSF51306">
    <property type="entry name" value="LexA/Signal peptidase"/>
    <property type="match status" value="1"/>
</dbReference>
<dbReference type="InterPro" id="IPR000223">
    <property type="entry name" value="Pept_S26A_signal_pept_1"/>
</dbReference>
<evidence type="ECO:0000256" key="2">
    <source>
        <dbReference type="ARBA" id="ARBA00009370"/>
    </source>
</evidence>
<evidence type="ECO:0000256" key="6">
    <source>
        <dbReference type="RuleBase" id="RU362042"/>
    </source>
</evidence>
<evidence type="ECO:0000256" key="3">
    <source>
        <dbReference type="ARBA" id="ARBA00013208"/>
    </source>
</evidence>
<dbReference type="Pfam" id="PF10502">
    <property type="entry name" value="Peptidase_S26"/>
    <property type="match status" value="1"/>
</dbReference>
<dbReference type="Proteomes" id="UP001597369">
    <property type="component" value="Unassembled WGS sequence"/>
</dbReference>
<dbReference type="PANTHER" id="PTHR43390:SF1">
    <property type="entry name" value="CHLOROPLAST PROCESSING PEPTIDASE"/>
    <property type="match status" value="1"/>
</dbReference>
<evidence type="ECO:0000256" key="5">
    <source>
        <dbReference type="ARBA" id="ARBA00022801"/>
    </source>
</evidence>
<dbReference type="InterPro" id="IPR019533">
    <property type="entry name" value="Peptidase_S26"/>
</dbReference>